<organism evidence="1 2">
    <name type="scientific">Segatella copri</name>
    <dbReference type="NCBI Taxonomy" id="165179"/>
    <lineage>
        <taxon>Bacteria</taxon>
        <taxon>Pseudomonadati</taxon>
        <taxon>Bacteroidota</taxon>
        <taxon>Bacteroidia</taxon>
        <taxon>Bacteroidales</taxon>
        <taxon>Prevotellaceae</taxon>
        <taxon>Segatella</taxon>
    </lineage>
</organism>
<dbReference type="Pfam" id="PF14386">
    <property type="entry name" value="DUF4417"/>
    <property type="match status" value="1"/>
</dbReference>
<dbReference type="RefSeq" id="WP_118201110.1">
    <property type="nucleotide sequence ID" value="NZ_JAPDVJ010000001.1"/>
</dbReference>
<comment type="caution">
    <text evidence="1">The sequence shown here is derived from an EMBL/GenBank/DDBJ whole genome shotgun (WGS) entry which is preliminary data.</text>
</comment>
<evidence type="ECO:0000313" key="1">
    <source>
        <dbReference type="EMBL" id="RHG64774.1"/>
    </source>
</evidence>
<evidence type="ECO:0000313" key="2">
    <source>
        <dbReference type="Proteomes" id="UP000286501"/>
    </source>
</evidence>
<gene>
    <name evidence="1" type="ORF">DW250_10005</name>
</gene>
<dbReference type="EMBL" id="QRIN01000040">
    <property type="protein sequence ID" value="RHG64774.1"/>
    <property type="molecule type" value="Genomic_DNA"/>
</dbReference>
<dbReference type="AlphaFoldDB" id="A0A3R6DV93"/>
<name>A0A3R6DV93_9BACT</name>
<protein>
    <submittedName>
        <fullName evidence="1">DUF4417 domain-containing protein</fullName>
    </submittedName>
</protein>
<proteinExistence type="predicted"/>
<dbReference type="Proteomes" id="UP000286501">
    <property type="component" value="Unassembled WGS sequence"/>
</dbReference>
<accession>A0A3R6DV93</accession>
<sequence length="258" mass="29874">MYNGELYIPDCLFPTDNPLEIPCLLSDVQPQYIEIPFYCFGEQARTTNMNGRGTLHFYTDDYRFRSIYEKPEKILKYNPGSIIEPNFSLSNDTPIAFGMQAIYKKRFLARAMQEKGIGVFVDLNVAPKFYKLNLMGVPKGYSSFATRGCTDRLNELQFEYEIAKFVANGNKFRFIVYGGGNVIEQWCKENNAVYVTPIIIIKNKLKAFEKMKDTIGMLDVDAKEKYQELKKTLYDTQVKNFSIEDMLDNMQDFPKLSK</sequence>
<reference evidence="1 2" key="1">
    <citation type="submission" date="2018-08" db="EMBL/GenBank/DDBJ databases">
        <title>A genome reference for cultivated species of the human gut microbiota.</title>
        <authorList>
            <person name="Zou Y."/>
            <person name="Xue W."/>
            <person name="Luo G."/>
        </authorList>
    </citation>
    <scope>NUCLEOTIDE SEQUENCE [LARGE SCALE GENOMIC DNA]</scope>
    <source>
        <strain evidence="1 2">AM22-1</strain>
    </source>
</reference>
<dbReference type="InterPro" id="IPR025530">
    <property type="entry name" value="DUF4417"/>
</dbReference>